<keyword evidence="4" id="KW-1185">Reference proteome</keyword>
<feature type="transmembrane region" description="Helical" evidence="1">
    <location>
        <begin position="23"/>
        <end position="44"/>
    </location>
</feature>
<feature type="transmembrane region" description="Helical" evidence="1">
    <location>
        <begin position="104"/>
        <end position="122"/>
    </location>
</feature>
<dbReference type="Proteomes" id="UP000321181">
    <property type="component" value="Unassembled WGS sequence"/>
</dbReference>
<dbReference type="InterPro" id="IPR009597">
    <property type="entry name" value="DUF1206"/>
</dbReference>
<feature type="transmembrane region" description="Helical" evidence="1">
    <location>
        <begin position="226"/>
        <end position="249"/>
    </location>
</feature>
<organism evidence="3 4">
    <name type="scientific">Cellulomonas aerilata</name>
    <dbReference type="NCBI Taxonomy" id="515326"/>
    <lineage>
        <taxon>Bacteria</taxon>
        <taxon>Bacillati</taxon>
        <taxon>Actinomycetota</taxon>
        <taxon>Actinomycetes</taxon>
        <taxon>Micrococcales</taxon>
        <taxon>Cellulomonadaceae</taxon>
        <taxon>Cellulomonas</taxon>
    </lineage>
</organism>
<keyword evidence="1" id="KW-1133">Transmembrane helix</keyword>
<keyword evidence="1" id="KW-0812">Transmembrane</keyword>
<accession>A0A512DG84</accession>
<evidence type="ECO:0000256" key="1">
    <source>
        <dbReference type="SAM" id="Phobius"/>
    </source>
</evidence>
<gene>
    <name evidence="3" type="ORF">CAE01nite_32220</name>
</gene>
<dbReference type="Pfam" id="PF06724">
    <property type="entry name" value="DUF1206"/>
    <property type="match status" value="3"/>
</dbReference>
<comment type="caution">
    <text evidence="3">The sequence shown here is derived from an EMBL/GenBank/DDBJ whole genome shotgun (WGS) entry which is preliminary data.</text>
</comment>
<dbReference type="RefSeq" id="WP_146906554.1">
    <property type="nucleotide sequence ID" value="NZ_BAAARM010000005.1"/>
</dbReference>
<proteinExistence type="predicted"/>
<dbReference type="EMBL" id="BJYY01000020">
    <property type="protein sequence ID" value="GEO35497.1"/>
    <property type="molecule type" value="Genomic_DNA"/>
</dbReference>
<feature type="transmembrane region" description="Helical" evidence="1">
    <location>
        <begin position="181"/>
        <end position="206"/>
    </location>
</feature>
<dbReference type="AlphaFoldDB" id="A0A512DG84"/>
<feature type="transmembrane region" description="Helical" evidence="1">
    <location>
        <begin position="64"/>
        <end position="83"/>
    </location>
</feature>
<evidence type="ECO:0000313" key="3">
    <source>
        <dbReference type="EMBL" id="GEO35497.1"/>
    </source>
</evidence>
<dbReference type="OrthoDB" id="4552598at2"/>
<name>A0A512DG84_9CELL</name>
<evidence type="ECO:0000259" key="2">
    <source>
        <dbReference type="Pfam" id="PF06724"/>
    </source>
</evidence>
<feature type="domain" description="DUF1206" evidence="2">
    <location>
        <begin position="23"/>
        <end position="90"/>
    </location>
</feature>
<feature type="transmembrane region" description="Helical" evidence="1">
    <location>
        <begin position="142"/>
        <end position="160"/>
    </location>
</feature>
<feature type="domain" description="DUF1206" evidence="2">
    <location>
        <begin position="99"/>
        <end position="165"/>
    </location>
</feature>
<evidence type="ECO:0000313" key="4">
    <source>
        <dbReference type="Proteomes" id="UP000321181"/>
    </source>
</evidence>
<reference evidence="3 4" key="1">
    <citation type="submission" date="2019-07" db="EMBL/GenBank/DDBJ databases">
        <title>Whole genome shotgun sequence of Cellulomonas aerilata NBRC 106308.</title>
        <authorList>
            <person name="Hosoyama A."/>
            <person name="Uohara A."/>
            <person name="Ohji S."/>
            <person name="Ichikawa N."/>
        </authorList>
    </citation>
    <scope>NUCLEOTIDE SEQUENCE [LARGE SCALE GENOMIC DNA]</scope>
    <source>
        <strain evidence="3 4">NBRC 106308</strain>
    </source>
</reference>
<feature type="domain" description="DUF1206" evidence="2">
    <location>
        <begin position="185"/>
        <end position="252"/>
    </location>
</feature>
<sequence length="256" mass="25993">MTGIRSAASQAGNNPLVERGARLGYAASGLLHLLIAWVALQVAWTGSGQSADQNGALQTLAGSGVGRALLWVTVVGFVALGLWQITEAFARRDTGDRVKAAAKAVIDLVLAWTALSVVRGSGGSGGGEGVTATLMSSTGGRVLLAAVGLGVVAVGAYHVVKGWTRRFLEDLRENPGRWPVVAGRIGYIAKGLALAVVGGLLVLAAVRSNPGQAQGLDAALRTVAALPLGTALLTAIALGLAAFGVYSFARARHARV</sequence>
<protein>
    <submittedName>
        <fullName evidence="3">Membrane protein</fullName>
    </submittedName>
</protein>
<keyword evidence="1" id="KW-0472">Membrane</keyword>